<dbReference type="InterPro" id="IPR003594">
    <property type="entry name" value="HATPase_dom"/>
</dbReference>
<evidence type="ECO:0000256" key="9">
    <source>
        <dbReference type="ARBA" id="ARBA00022777"/>
    </source>
</evidence>
<dbReference type="InterPro" id="IPR003661">
    <property type="entry name" value="HisK_dim/P_dom"/>
</dbReference>
<dbReference type="CDD" id="cd00082">
    <property type="entry name" value="HisKA"/>
    <property type="match status" value="1"/>
</dbReference>
<dbReference type="PRINTS" id="PR00344">
    <property type="entry name" value="BCTRLSENSOR"/>
</dbReference>
<evidence type="ECO:0000313" key="17">
    <source>
        <dbReference type="EMBL" id="MDP5274757.1"/>
    </source>
</evidence>
<dbReference type="SMART" id="SM00387">
    <property type="entry name" value="HATPase_c"/>
    <property type="match status" value="1"/>
</dbReference>
<dbReference type="Proteomes" id="UP001231941">
    <property type="component" value="Unassembled WGS sequence"/>
</dbReference>
<evidence type="ECO:0000256" key="2">
    <source>
        <dbReference type="ARBA" id="ARBA00004651"/>
    </source>
</evidence>
<proteinExistence type="predicted"/>
<accession>A0ABT9J037</accession>
<evidence type="ECO:0000256" key="10">
    <source>
        <dbReference type="ARBA" id="ARBA00022840"/>
    </source>
</evidence>
<keyword evidence="4" id="KW-1003">Cell membrane</keyword>
<keyword evidence="8" id="KW-0547">Nucleotide-binding</keyword>
<feature type="transmembrane region" description="Helical" evidence="14">
    <location>
        <begin position="7"/>
        <end position="28"/>
    </location>
</feature>
<feature type="transmembrane region" description="Helical" evidence="14">
    <location>
        <begin position="184"/>
        <end position="210"/>
    </location>
</feature>
<comment type="subcellular location">
    <subcellularLocation>
        <location evidence="2">Cell membrane</location>
        <topology evidence="2">Multi-pass membrane protein</topology>
    </subcellularLocation>
</comment>
<evidence type="ECO:0000256" key="12">
    <source>
        <dbReference type="ARBA" id="ARBA00023012"/>
    </source>
</evidence>
<protein>
    <recommendedName>
        <fullName evidence="3">histidine kinase</fullName>
        <ecNumber evidence="3">2.7.13.3</ecNumber>
    </recommendedName>
</protein>
<name>A0ABT9J037_9BACL</name>
<dbReference type="EC" id="2.7.13.3" evidence="3"/>
<dbReference type="Gene3D" id="3.30.565.10">
    <property type="entry name" value="Histidine kinase-like ATPase, C-terminal domain"/>
    <property type="match status" value="1"/>
</dbReference>
<dbReference type="SUPFAM" id="SSF158472">
    <property type="entry name" value="HAMP domain-like"/>
    <property type="match status" value="1"/>
</dbReference>
<evidence type="ECO:0000256" key="7">
    <source>
        <dbReference type="ARBA" id="ARBA00022692"/>
    </source>
</evidence>
<dbReference type="InterPro" id="IPR036890">
    <property type="entry name" value="HATPase_C_sf"/>
</dbReference>
<keyword evidence="10 17" id="KW-0067">ATP-binding</keyword>
<evidence type="ECO:0000313" key="18">
    <source>
        <dbReference type="Proteomes" id="UP001231941"/>
    </source>
</evidence>
<dbReference type="EMBL" id="JAVAMP010000004">
    <property type="protein sequence ID" value="MDP5274757.1"/>
    <property type="molecule type" value="Genomic_DNA"/>
</dbReference>
<dbReference type="SMART" id="SM00388">
    <property type="entry name" value="HisKA"/>
    <property type="match status" value="1"/>
</dbReference>
<dbReference type="RefSeq" id="WP_305992061.1">
    <property type="nucleotide sequence ID" value="NZ_JAVAMP010000004.1"/>
</dbReference>
<evidence type="ECO:0000256" key="13">
    <source>
        <dbReference type="ARBA" id="ARBA00023136"/>
    </source>
</evidence>
<dbReference type="PANTHER" id="PTHR45528">
    <property type="entry name" value="SENSOR HISTIDINE KINASE CPXA"/>
    <property type="match status" value="1"/>
</dbReference>
<dbReference type="CDD" id="cd06225">
    <property type="entry name" value="HAMP"/>
    <property type="match status" value="1"/>
</dbReference>
<keyword evidence="6" id="KW-0808">Transferase</keyword>
<organism evidence="17 18">
    <name type="scientific">Chengkuizengella axinellae</name>
    <dbReference type="NCBI Taxonomy" id="3064388"/>
    <lineage>
        <taxon>Bacteria</taxon>
        <taxon>Bacillati</taxon>
        <taxon>Bacillota</taxon>
        <taxon>Bacilli</taxon>
        <taxon>Bacillales</taxon>
        <taxon>Paenibacillaceae</taxon>
        <taxon>Chengkuizengella</taxon>
    </lineage>
</organism>
<dbReference type="GO" id="GO:0005524">
    <property type="term" value="F:ATP binding"/>
    <property type="evidence" value="ECO:0007669"/>
    <property type="project" value="UniProtKB-KW"/>
</dbReference>
<keyword evidence="12" id="KW-0902">Two-component regulatory system</keyword>
<dbReference type="InterPro" id="IPR036097">
    <property type="entry name" value="HisK_dim/P_sf"/>
</dbReference>
<evidence type="ECO:0000256" key="5">
    <source>
        <dbReference type="ARBA" id="ARBA00022553"/>
    </source>
</evidence>
<evidence type="ECO:0000256" key="4">
    <source>
        <dbReference type="ARBA" id="ARBA00022475"/>
    </source>
</evidence>
<keyword evidence="7 14" id="KW-0812">Transmembrane</keyword>
<evidence type="ECO:0000256" key="8">
    <source>
        <dbReference type="ARBA" id="ARBA00022741"/>
    </source>
</evidence>
<keyword evidence="11 14" id="KW-1133">Transmembrane helix</keyword>
<evidence type="ECO:0000259" key="16">
    <source>
        <dbReference type="PROSITE" id="PS50885"/>
    </source>
</evidence>
<comment type="catalytic activity">
    <reaction evidence="1">
        <text>ATP + protein L-histidine = ADP + protein N-phospho-L-histidine.</text>
        <dbReference type="EC" id="2.7.13.3"/>
    </reaction>
</comment>
<dbReference type="Gene3D" id="6.10.340.10">
    <property type="match status" value="1"/>
</dbReference>
<dbReference type="SMART" id="SM00304">
    <property type="entry name" value="HAMP"/>
    <property type="match status" value="1"/>
</dbReference>
<dbReference type="Pfam" id="PF02518">
    <property type="entry name" value="HATPase_c"/>
    <property type="match status" value="1"/>
</dbReference>
<evidence type="ECO:0000256" key="1">
    <source>
        <dbReference type="ARBA" id="ARBA00000085"/>
    </source>
</evidence>
<keyword evidence="9" id="KW-0418">Kinase</keyword>
<keyword evidence="18" id="KW-1185">Reference proteome</keyword>
<keyword evidence="5" id="KW-0597">Phosphoprotein</keyword>
<dbReference type="InterPro" id="IPR003660">
    <property type="entry name" value="HAMP_dom"/>
</dbReference>
<dbReference type="SUPFAM" id="SSF47384">
    <property type="entry name" value="Homodimeric domain of signal transducing histidine kinase"/>
    <property type="match status" value="1"/>
</dbReference>
<dbReference type="PROSITE" id="PS50109">
    <property type="entry name" value="HIS_KIN"/>
    <property type="match status" value="1"/>
</dbReference>
<reference evidence="17 18" key="1">
    <citation type="submission" date="2023-08" db="EMBL/GenBank/DDBJ databases">
        <authorList>
            <person name="Park J.-S."/>
        </authorList>
    </citation>
    <scope>NUCLEOTIDE SEQUENCE [LARGE SCALE GENOMIC DNA]</scope>
    <source>
        <strain evidence="17 18">2205SS18-9</strain>
    </source>
</reference>
<evidence type="ECO:0000256" key="6">
    <source>
        <dbReference type="ARBA" id="ARBA00022679"/>
    </source>
</evidence>
<evidence type="ECO:0000256" key="11">
    <source>
        <dbReference type="ARBA" id="ARBA00022989"/>
    </source>
</evidence>
<dbReference type="PROSITE" id="PS50885">
    <property type="entry name" value="HAMP"/>
    <property type="match status" value="1"/>
</dbReference>
<gene>
    <name evidence="17" type="ORF">Q5Y73_11610</name>
</gene>
<evidence type="ECO:0000259" key="15">
    <source>
        <dbReference type="PROSITE" id="PS50109"/>
    </source>
</evidence>
<comment type="caution">
    <text evidence="17">The sequence shown here is derived from an EMBL/GenBank/DDBJ whole genome shotgun (WGS) entry which is preliminary data.</text>
</comment>
<keyword evidence="13 14" id="KW-0472">Membrane</keyword>
<dbReference type="SUPFAM" id="SSF55874">
    <property type="entry name" value="ATPase domain of HSP90 chaperone/DNA topoisomerase II/histidine kinase"/>
    <property type="match status" value="1"/>
</dbReference>
<evidence type="ECO:0000256" key="14">
    <source>
        <dbReference type="SAM" id="Phobius"/>
    </source>
</evidence>
<sequence>MQLKIKLSLIFSAIVVSILLLSTTFNYFSSKEVLHEDREQDMESVAQRIAQFLQYDDQTFYIDAPAHFVEKMFSNNENILEISGFEPQSHQENPILIIDTELDHHCDHPTINDFNQYARLDYHEELDIEYIEQVLESNQTISVISTHQKEKVMKVFVPITSESPYVISIVLDYTSIQNVLDQQLLYNFTILFLAICVAVIVSFFFARYIVEPLQQILLKLNDIHNGKYGVQVDVIRKDELGLLGERVNALSLNLKKYKQSEEMLIKSEKLAVVGQLSAGVVHEIRNPLTSLIGFLNLIRHGKEMNKEVLDVMTSELHRIELILSELLILAKPQEISYKKINIHKLLKDVLTLIDIQATQNNVKIHMQVEEKIPHIDCDENQLKQVFINLLKNAIEAMSFGGNINIVVKMMEDEKVIISIQDDGCGMDEEEVCKLGEPFFSRKEKGTGLGFMLSEKMIHNHKGSIQIKSVKNEGTQVNVILPLTQDQHI</sequence>
<dbReference type="InterPro" id="IPR005467">
    <property type="entry name" value="His_kinase_dom"/>
</dbReference>
<dbReference type="PANTHER" id="PTHR45528:SF1">
    <property type="entry name" value="SENSOR HISTIDINE KINASE CPXA"/>
    <property type="match status" value="1"/>
</dbReference>
<dbReference type="Pfam" id="PF00672">
    <property type="entry name" value="HAMP"/>
    <property type="match status" value="1"/>
</dbReference>
<feature type="domain" description="HAMP" evidence="16">
    <location>
        <begin position="207"/>
        <end position="259"/>
    </location>
</feature>
<dbReference type="Pfam" id="PF00512">
    <property type="entry name" value="HisKA"/>
    <property type="match status" value="1"/>
</dbReference>
<feature type="domain" description="Histidine kinase" evidence="15">
    <location>
        <begin position="279"/>
        <end position="484"/>
    </location>
</feature>
<dbReference type="Gene3D" id="1.10.287.130">
    <property type="match status" value="1"/>
</dbReference>
<dbReference type="InterPro" id="IPR004358">
    <property type="entry name" value="Sig_transdc_His_kin-like_C"/>
</dbReference>
<evidence type="ECO:0000256" key="3">
    <source>
        <dbReference type="ARBA" id="ARBA00012438"/>
    </source>
</evidence>
<dbReference type="InterPro" id="IPR050398">
    <property type="entry name" value="HssS/ArlS-like"/>
</dbReference>